<organism evidence="3 4">
    <name type="scientific">Hamiltosporidium tvaerminnensis</name>
    <dbReference type="NCBI Taxonomy" id="1176355"/>
    <lineage>
        <taxon>Eukaryota</taxon>
        <taxon>Fungi</taxon>
        <taxon>Fungi incertae sedis</taxon>
        <taxon>Microsporidia</taxon>
        <taxon>Dubosqiidae</taxon>
        <taxon>Hamiltosporidium</taxon>
    </lineage>
</organism>
<evidence type="ECO:0000256" key="1">
    <source>
        <dbReference type="SAM" id="Phobius"/>
    </source>
</evidence>
<keyword evidence="4" id="KW-1185">Reference proteome</keyword>
<dbReference type="VEuPathDB" id="MicrosporidiaDB:CWI38_2384p0010"/>
<dbReference type="VEuPathDB" id="MicrosporidiaDB:CWI37_2320p0010"/>
<dbReference type="Proteomes" id="UP000292362">
    <property type="component" value="Unassembled WGS sequence"/>
</dbReference>
<protein>
    <submittedName>
        <fullName evidence="3">Uncharacterized protein</fullName>
    </submittedName>
</protein>
<keyword evidence="1" id="KW-0812">Transmembrane</keyword>
<dbReference type="EMBL" id="PITK01002384">
    <property type="protein sequence ID" value="TBU07551.1"/>
    <property type="molecule type" value="Genomic_DNA"/>
</dbReference>
<reference evidence="4 5" key="1">
    <citation type="submission" date="2017-12" db="EMBL/GenBank/DDBJ databases">
        <authorList>
            <person name="Pombert J.-F."/>
            <person name="Haag K.L."/>
            <person name="Ebert D."/>
        </authorList>
    </citation>
    <scope>NUCLEOTIDE SEQUENCE [LARGE SCALE GENOMIC DNA]</scope>
    <source>
        <strain evidence="2">FI-OER-3-3</strain>
        <strain evidence="3">IL-G-3</strain>
    </source>
</reference>
<accession>A0A4Q9LJT6</accession>
<evidence type="ECO:0000313" key="4">
    <source>
        <dbReference type="Proteomes" id="UP000292282"/>
    </source>
</evidence>
<name>A0A4Q9LJT6_9MICR</name>
<evidence type="ECO:0000313" key="2">
    <source>
        <dbReference type="EMBL" id="TBT97362.1"/>
    </source>
</evidence>
<dbReference type="EMBL" id="PITJ01002320">
    <property type="protein sequence ID" value="TBT97362.1"/>
    <property type="molecule type" value="Genomic_DNA"/>
</dbReference>
<evidence type="ECO:0000313" key="5">
    <source>
        <dbReference type="Proteomes" id="UP000292362"/>
    </source>
</evidence>
<keyword evidence="1" id="KW-0472">Membrane</keyword>
<dbReference type="AlphaFoldDB" id="A0A4Q9LJT6"/>
<gene>
    <name evidence="2" type="ORF">CWI37_2320p0010</name>
    <name evidence="3" type="ORF">CWI38_2384p0010</name>
</gene>
<keyword evidence="1" id="KW-1133">Transmembrane helix</keyword>
<evidence type="ECO:0000313" key="3">
    <source>
        <dbReference type="EMBL" id="TBU07551.1"/>
    </source>
</evidence>
<sequence>MPFWKTKIFKILVLIFAAQIIVWLILGSIGYNKACSAIKKFEEDYKKVSETDKFKEHLSKTKNTNKAFFLILEGFKIFWIVNPKDDIINIKKPNATQGGNYNSGTLEITNNINLETIEKASSASDLFVFEPSDFTKILPNVGFLTRIGFIFKKNHPIVAIHKSCKIFDEELNQHTKDKERSFVVLEMIDDKKINIYKLHMKNTENKFRGKMIDLTFASAKINDKMCVVSDYITYIVEKVFKETSEDAILNEFKKL</sequence>
<dbReference type="Proteomes" id="UP000292282">
    <property type="component" value="Unassembled WGS sequence"/>
</dbReference>
<comment type="caution">
    <text evidence="3">The sequence shown here is derived from an EMBL/GenBank/DDBJ whole genome shotgun (WGS) entry which is preliminary data.</text>
</comment>
<feature type="transmembrane region" description="Helical" evidence="1">
    <location>
        <begin position="12"/>
        <end position="31"/>
    </location>
</feature>
<proteinExistence type="predicted"/>